<dbReference type="Proteomes" id="UP001596042">
    <property type="component" value="Unassembled WGS sequence"/>
</dbReference>
<accession>A0ABV9H9S6</accession>
<reference evidence="3" key="1">
    <citation type="journal article" date="2019" name="Int. J. Syst. Evol. Microbiol.">
        <title>The Global Catalogue of Microorganisms (GCM) 10K type strain sequencing project: providing services to taxonomists for standard genome sequencing and annotation.</title>
        <authorList>
            <consortium name="The Broad Institute Genomics Platform"/>
            <consortium name="The Broad Institute Genome Sequencing Center for Infectious Disease"/>
            <person name="Wu L."/>
            <person name="Ma J."/>
        </authorList>
    </citation>
    <scope>NUCLEOTIDE SEQUENCE [LARGE SCALE GENOMIC DNA]</scope>
    <source>
        <strain evidence="3">CGMCC 1.15731</strain>
    </source>
</reference>
<evidence type="ECO:0000313" key="2">
    <source>
        <dbReference type="EMBL" id="MFC4626310.1"/>
    </source>
</evidence>
<evidence type="ECO:0000313" key="3">
    <source>
        <dbReference type="Proteomes" id="UP001596042"/>
    </source>
</evidence>
<organism evidence="2 3">
    <name type="scientific">Daeguia caeni</name>
    <dbReference type="NCBI Taxonomy" id="439612"/>
    <lineage>
        <taxon>Bacteria</taxon>
        <taxon>Pseudomonadati</taxon>
        <taxon>Pseudomonadota</taxon>
        <taxon>Alphaproteobacteria</taxon>
        <taxon>Hyphomicrobiales</taxon>
        <taxon>Brucellaceae</taxon>
        <taxon>Daeguia</taxon>
    </lineage>
</organism>
<keyword evidence="1" id="KW-0812">Transmembrane</keyword>
<evidence type="ECO:0000256" key="1">
    <source>
        <dbReference type="SAM" id="Phobius"/>
    </source>
</evidence>
<keyword evidence="1" id="KW-1133">Transmembrane helix</keyword>
<keyword evidence="1" id="KW-0472">Membrane</keyword>
<protein>
    <submittedName>
        <fullName evidence="2">Uncharacterized protein</fullName>
    </submittedName>
</protein>
<sequence>MLLKDIHAIENAARIAMAAEEDAQPAGHSGLRRTYIGLAAVLLACAAYMLLA</sequence>
<dbReference type="EMBL" id="JBHSEL010000124">
    <property type="protein sequence ID" value="MFC4626310.1"/>
    <property type="molecule type" value="Genomic_DNA"/>
</dbReference>
<dbReference type="RefSeq" id="WP_374831178.1">
    <property type="nucleotide sequence ID" value="NZ_JBHEEZ010000007.1"/>
</dbReference>
<feature type="transmembrane region" description="Helical" evidence="1">
    <location>
        <begin position="34"/>
        <end position="51"/>
    </location>
</feature>
<comment type="caution">
    <text evidence="2">The sequence shown here is derived from an EMBL/GenBank/DDBJ whole genome shotgun (WGS) entry which is preliminary data.</text>
</comment>
<keyword evidence="3" id="KW-1185">Reference proteome</keyword>
<proteinExistence type="predicted"/>
<name>A0ABV9H9S6_9HYPH</name>
<gene>
    <name evidence="2" type="ORF">ACFO1V_14045</name>
</gene>